<comment type="subcellular location">
    <subcellularLocation>
        <location evidence="1">Membrane</location>
        <topology evidence="1">Single-pass membrane protein</topology>
    </subcellularLocation>
</comment>
<name>A0A8J5K678_HOMAM</name>
<keyword evidence="3 8" id="KW-0328">Glycosyltransferase</keyword>
<evidence type="ECO:0000256" key="7">
    <source>
        <dbReference type="ARBA" id="ARBA00023136"/>
    </source>
</evidence>
<organism evidence="9 10">
    <name type="scientific">Homarus americanus</name>
    <name type="common">American lobster</name>
    <dbReference type="NCBI Taxonomy" id="6706"/>
    <lineage>
        <taxon>Eukaryota</taxon>
        <taxon>Metazoa</taxon>
        <taxon>Ecdysozoa</taxon>
        <taxon>Arthropoda</taxon>
        <taxon>Crustacea</taxon>
        <taxon>Multicrustacea</taxon>
        <taxon>Malacostraca</taxon>
        <taxon>Eumalacostraca</taxon>
        <taxon>Eucarida</taxon>
        <taxon>Decapoda</taxon>
        <taxon>Pleocyemata</taxon>
        <taxon>Astacidea</taxon>
        <taxon>Nephropoidea</taxon>
        <taxon>Nephropidae</taxon>
        <taxon>Homarus</taxon>
    </lineage>
</organism>
<reference evidence="9" key="1">
    <citation type="journal article" date="2021" name="Sci. Adv.">
        <title>The American lobster genome reveals insights on longevity, neural, and immune adaptations.</title>
        <authorList>
            <person name="Polinski J.M."/>
            <person name="Zimin A.V."/>
            <person name="Clark K.F."/>
            <person name="Kohn A.B."/>
            <person name="Sadowski N."/>
            <person name="Timp W."/>
            <person name="Ptitsyn A."/>
            <person name="Khanna P."/>
            <person name="Romanova D.Y."/>
            <person name="Williams P."/>
            <person name="Greenwood S.J."/>
            <person name="Moroz L.L."/>
            <person name="Walt D.R."/>
            <person name="Bodnar A.G."/>
        </authorList>
    </citation>
    <scope>NUCLEOTIDE SEQUENCE</scope>
    <source>
        <strain evidence="9">GMGI-L3</strain>
    </source>
</reference>
<proteinExistence type="inferred from homology"/>
<dbReference type="EMBL" id="JAHLQT010020073">
    <property type="protein sequence ID" value="KAG7168506.1"/>
    <property type="molecule type" value="Genomic_DNA"/>
</dbReference>
<sequence>MERKCRVLRHLPNKLRRFLLLLLCATFVCIPISIYVWDQATEAANEKFLYLTSLKTEYDHYTDQESIREVYANPAIDSSVTEDKDKILAALPNLPLSYRKKLNPHVSPGHVKCARYPSLFDIQFSNIYWQALHTSNGTFYLYNSFYDNRTLSKDAPSIRILGMANRIRPTVETNCQLWFDGEKGPIISKVKEYKYIWIRGWGNYRQGVLQPYLIQCVVPPTHVKRVPESVSLVELPCDKPFNNLRVIKNEPTGGQKEDFAVCVKGLDFSYVDNSIMMVEWLELLHLLGANKVFLYEMGIHPNVSKVLKYYESLGRVDITKLTLPGEQPNARGLLHMYLKAKMVHKRQNEVIPYNDCLYRNIYRYKYVVLLDTDEFIMPRKTPNWKSLIEQLLAVTEGQPRSSYCARNVYFLDSMQDAHGKVPGVPPYLHMMQHVYRAANYTRPGSYIKCFHNTERVLTLHNHFPFSCLNNCYHLSIPEADAHLQHYRKDCVGELMKSSCPYFKAHTVLDDRILKLYKELMVNNTLHTFRRLGFL</sequence>
<evidence type="ECO:0000256" key="2">
    <source>
        <dbReference type="ARBA" id="ARBA00007647"/>
    </source>
</evidence>
<accession>A0A8J5K678</accession>
<dbReference type="Proteomes" id="UP000747542">
    <property type="component" value="Unassembled WGS sequence"/>
</dbReference>
<evidence type="ECO:0000256" key="5">
    <source>
        <dbReference type="ARBA" id="ARBA00022692"/>
    </source>
</evidence>
<evidence type="ECO:0000256" key="1">
    <source>
        <dbReference type="ARBA" id="ARBA00004167"/>
    </source>
</evidence>
<evidence type="ECO:0000256" key="8">
    <source>
        <dbReference type="RuleBase" id="RU366017"/>
    </source>
</evidence>
<keyword evidence="7 8" id="KW-0472">Membrane</keyword>
<gene>
    <name evidence="9" type="ORF">Hamer_G002586</name>
</gene>
<comment type="caution">
    <text evidence="9">The sequence shown here is derived from an EMBL/GenBank/DDBJ whole genome shotgun (WGS) entry which is preliminary data.</text>
</comment>
<dbReference type="EC" id="2.4.1.-" evidence="8"/>
<comment type="similarity">
    <text evidence="2 8">Belongs to the glycosyltransferase 92 family.</text>
</comment>
<dbReference type="PANTHER" id="PTHR21461">
    <property type="entry name" value="GLYCOSYLTRANSFERASE FAMILY 92 PROTEIN"/>
    <property type="match status" value="1"/>
</dbReference>
<keyword evidence="6 8" id="KW-1133">Transmembrane helix</keyword>
<evidence type="ECO:0000313" key="9">
    <source>
        <dbReference type="EMBL" id="KAG7168506.1"/>
    </source>
</evidence>
<dbReference type="InterPro" id="IPR008166">
    <property type="entry name" value="Glyco_transf_92"/>
</dbReference>
<keyword evidence="5 8" id="KW-0812">Transmembrane</keyword>
<dbReference type="GO" id="GO:0016757">
    <property type="term" value="F:glycosyltransferase activity"/>
    <property type="evidence" value="ECO:0007669"/>
    <property type="project" value="UniProtKB-UniRule"/>
</dbReference>
<dbReference type="Pfam" id="PF01697">
    <property type="entry name" value="Glyco_transf_92"/>
    <property type="match status" value="1"/>
</dbReference>
<feature type="transmembrane region" description="Helical" evidence="8">
    <location>
        <begin position="18"/>
        <end position="37"/>
    </location>
</feature>
<keyword evidence="10" id="KW-1185">Reference proteome</keyword>
<keyword evidence="4 8" id="KW-0808">Transferase</keyword>
<protein>
    <recommendedName>
        <fullName evidence="8">Glycosyltransferase family 92 protein</fullName>
        <ecNumber evidence="8">2.4.1.-</ecNumber>
    </recommendedName>
</protein>
<evidence type="ECO:0000256" key="4">
    <source>
        <dbReference type="ARBA" id="ARBA00022679"/>
    </source>
</evidence>
<evidence type="ECO:0000256" key="6">
    <source>
        <dbReference type="ARBA" id="ARBA00022989"/>
    </source>
</evidence>
<dbReference type="PANTHER" id="PTHR21461:SF83">
    <property type="entry name" value="GLYCOSYLTRANSFERASE FAMILY 92 PROTEIN"/>
    <property type="match status" value="1"/>
</dbReference>
<dbReference type="OrthoDB" id="2017643at2759"/>
<dbReference type="AlphaFoldDB" id="A0A8J5K678"/>
<evidence type="ECO:0000256" key="3">
    <source>
        <dbReference type="ARBA" id="ARBA00022676"/>
    </source>
</evidence>
<dbReference type="GO" id="GO:0005737">
    <property type="term" value="C:cytoplasm"/>
    <property type="evidence" value="ECO:0007669"/>
    <property type="project" value="TreeGrafter"/>
</dbReference>
<dbReference type="GO" id="GO:0016020">
    <property type="term" value="C:membrane"/>
    <property type="evidence" value="ECO:0007669"/>
    <property type="project" value="UniProtKB-SubCell"/>
</dbReference>
<evidence type="ECO:0000313" key="10">
    <source>
        <dbReference type="Proteomes" id="UP000747542"/>
    </source>
</evidence>